<dbReference type="SMART" id="SM00953">
    <property type="entry name" value="RES"/>
    <property type="match status" value="1"/>
</dbReference>
<feature type="domain" description="RES" evidence="1">
    <location>
        <begin position="231"/>
        <end position="388"/>
    </location>
</feature>
<accession>A0A5B0KQD2</accession>
<dbReference type="Proteomes" id="UP000325333">
    <property type="component" value="Unassembled WGS sequence"/>
</dbReference>
<comment type="caution">
    <text evidence="2">The sequence shown here is derived from an EMBL/GenBank/DDBJ whole genome shotgun (WGS) entry which is preliminary data.</text>
</comment>
<proteinExistence type="predicted"/>
<dbReference type="EMBL" id="VEWN01000013">
    <property type="protein sequence ID" value="KAA1053800.1"/>
    <property type="molecule type" value="Genomic_DNA"/>
</dbReference>
<organism evidence="2 3">
    <name type="scientific">Azospirillum argentinense</name>
    <dbReference type="NCBI Taxonomy" id="2970906"/>
    <lineage>
        <taxon>Bacteria</taxon>
        <taxon>Pseudomonadati</taxon>
        <taxon>Pseudomonadota</taxon>
        <taxon>Alphaproteobacteria</taxon>
        <taxon>Rhodospirillales</taxon>
        <taxon>Azospirillaceae</taxon>
        <taxon>Azospirillum</taxon>
    </lineage>
</organism>
<gene>
    <name evidence="2" type="ORF">FH063_002382</name>
</gene>
<evidence type="ECO:0000313" key="2">
    <source>
        <dbReference type="EMBL" id="KAA1053800.1"/>
    </source>
</evidence>
<name>A0A5B0KQD2_9PROT</name>
<protein>
    <recommendedName>
        <fullName evidence="1">RES domain-containing protein</fullName>
    </recommendedName>
</protein>
<evidence type="ECO:0000313" key="3">
    <source>
        <dbReference type="Proteomes" id="UP000325333"/>
    </source>
</evidence>
<dbReference type="Pfam" id="PF08808">
    <property type="entry name" value="RES"/>
    <property type="match status" value="1"/>
</dbReference>
<evidence type="ECO:0000259" key="1">
    <source>
        <dbReference type="SMART" id="SM00953"/>
    </source>
</evidence>
<reference evidence="2 3" key="1">
    <citation type="submission" date="2019-07" db="EMBL/GenBank/DDBJ databases">
        <title>Genome sequencing of the stress-tolerant strain Azospirillum brasilense Az19.</title>
        <authorList>
            <person name="Maroniche G.A."/>
            <person name="Garcia J.E."/>
            <person name="Pagnussat L."/>
            <person name="Amenta M."/>
            <person name="Creus C.M."/>
        </authorList>
    </citation>
    <scope>NUCLEOTIDE SEQUENCE [LARGE SCALE GENOMIC DNA]</scope>
    <source>
        <strain evidence="2 3">Az19</strain>
    </source>
</reference>
<sequence>MMPEWKVLLSDNHDLKICHNCVREPFLSDLIKKEGTVSACHYCEDEEEPCITLQDFADQVEAAFERHYIRTSDQPDDYESMLLRDRESDYDWDRHGEPVLYAIQEAASIPEDAAKDVLDILDHRNSDLEMMQMGEEWEFHQDSHYDRKSTGDHEFAFEWQAIERSLKSESRFFNQSAEAFLARLFANLEGTVTRDGHPAVLIAGPGTAYQSFFRARVFHRSEELDEAMKRPDLHIGPPPGRLARAGRMNANGISMFYGASEGGVALAEVRPPVGSRALIGEFQLTRPVRLLDVTALQSVYVEGSIFDPAYLEQLSLAKFLARLSDRITIPVMPGDEPSEYLITQMIADYLARRPAPGLDGILFPSVQCPGEHRNVALFYHASRVEAMEFPEGTELSARQYESTEDGPEPDYVVWEEVPPLKEREDEKPEERPCFQIFRQTRYDPNEDFRETTLRIDVETVTAHHIGSVAFTTNEFPVRRHRMEKRDWKF</sequence>
<dbReference type="AlphaFoldDB" id="A0A5B0KQD2"/>
<dbReference type="InterPro" id="IPR014914">
    <property type="entry name" value="RES_dom"/>
</dbReference>